<name>A0A6S6QXB1_9HYPH</name>
<dbReference type="GO" id="GO:0016020">
    <property type="term" value="C:membrane"/>
    <property type="evidence" value="ECO:0007669"/>
    <property type="project" value="UniProtKB-SubCell"/>
</dbReference>
<dbReference type="Pfam" id="PF00892">
    <property type="entry name" value="EamA"/>
    <property type="match status" value="2"/>
</dbReference>
<dbReference type="PANTHER" id="PTHR32322">
    <property type="entry name" value="INNER MEMBRANE TRANSPORTER"/>
    <property type="match status" value="1"/>
</dbReference>
<comment type="similarity">
    <text evidence="2">Belongs to the EamA transporter family.</text>
</comment>
<comment type="subcellular location">
    <subcellularLocation>
        <location evidence="1">Membrane</location>
        <topology evidence="1">Multi-pass membrane protein</topology>
    </subcellularLocation>
</comment>
<evidence type="ECO:0000256" key="2">
    <source>
        <dbReference type="ARBA" id="ARBA00007362"/>
    </source>
</evidence>
<dbReference type="Proteomes" id="UP000515317">
    <property type="component" value="Chromosome"/>
</dbReference>
<gene>
    <name evidence="8" type="ORF">IZ6_24150</name>
</gene>
<protein>
    <submittedName>
        <fullName evidence="8">Multidrug DMT transporter permease</fullName>
    </submittedName>
</protein>
<feature type="transmembrane region" description="Helical" evidence="6">
    <location>
        <begin position="269"/>
        <end position="288"/>
    </location>
</feature>
<feature type="domain" description="EamA" evidence="7">
    <location>
        <begin position="6"/>
        <end position="137"/>
    </location>
</feature>
<evidence type="ECO:0000256" key="1">
    <source>
        <dbReference type="ARBA" id="ARBA00004141"/>
    </source>
</evidence>
<dbReference type="InterPro" id="IPR050638">
    <property type="entry name" value="AA-Vitamin_Transporters"/>
</dbReference>
<dbReference type="EMBL" id="AP023361">
    <property type="protein sequence ID" value="BCJ91680.1"/>
    <property type="molecule type" value="Genomic_DNA"/>
</dbReference>
<feature type="transmembrane region" description="Helical" evidence="6">
    <location>
        <begin position="67"/>
        <end position="86"/>
    </location>
</feature>
<evidence type="ECO:0000313" key="9">
    <source>
        <dbReference type="Proteomes" id="UP000515317"/>
    </source>
</evidence>
<feature type="transmembrane region" description="Helical" evidence="6">
    <location>
        <begin position="36"/>
        <end position="55"/>
    </location>
</feature>
<sequence length="295" mass="31930">MGRTEFILAALVLFAWSTSWIGVRLQLGVVAPEVSLLWRFLIAGLFMFGFCAVRGEKLSGFSGRDHLFFAGLGLTLFCMNFVLFYYGGLVLVSGMLAVVFALAAPINVIVQSAVLKRPVSWQVAAGSIVGVLGVAALFAPEIIENGYGHISGLVLATFGTFFFCTGNLLSARVQNRGIPLASATAWGMAYGSCFLLVLSLVRGQTFQIEYTVAYLGALLFLALIASVLAFMTYLSLLRRIGPARAGYLTVLFPVFALMISGQYEGYQWTYWSFIGIAAVAFGNVLVLWRSPHAAH</sequence>
<dbReference type="InterPro" id="IPR037185">
    <property type="entry name" value="EmrE-like"/>
</dbReference>
<dbReference type="PANTHER" id="PTHR32322:SF2">
    <property type="entry name" value="EAMA DOMAIN-CONTAINING PROTEIN"/>
    <property type="match status" value="1"/>
</dbReference>
<evidence type="ECO:0000256" key="4">
    <source>
        <dbReference type="ARBA" id="ARBA00022989"/>
    </source>
</evidence>
<dbReference type="SUPFAM" id="SSF103481">
    <property type="entry name" value="Multidrug resistance efflux transporter EmrE"/>
    <property type="match status" value="2"/>
</dbReference>
<dbReference type="InterPro" id="IPR000620">
    <property type="entry name" value="EamA_dom"/>
</dbReference>
<feature type="transmembrane region" description="Helical" evidence="6">
    <location>
        <begin position="245"/>
        <end position="263"/>
    </location>
</feature>
<keyword evidence="3 6" id="KW-0812">Transmembrane</keyword>
<feature type="transmembrane region" description="Helical" evidence="6">
    <location>
        <begin position="149"/>
        <end position="169"/>
    </location>
</feature>
<dbReference type="KEGG" id="tso:IZ6_24150"/>
<accession>A0A6S6QXB1</accession>
<feature type="transmembrane region" description="Helical" evidence="6">
    <location>
        <begin position="92"/>
        <end position="110"/>
    </location>
</feature>
<feature type="transmembrane region" description="Helical" evidence="6">
    <location>
        <begin position="122"/>
        <end position="143"/>
    </location>
</feature>
<feature type="transmembrane region" description="Helical" evidence="6">
    <location>
        <begin position="181"/>
        <end position="201"/>
    </location>
</feature>
<keyword evidence="5 6" id="KW-0472">Membrane</keyword>
<feature type="transmembrane region" description="Helical" evidence="6">
    <location>
        <begin position="213"/>
        <end position="233"/>
    </location>
</feature>
<evidence type="ECO:0000313" key="8">
    <source>
        <dbReference type="EMBL" id="BCJ91680.1"/>
    </source>
</evidence>
<feature type="domain" description="EamA" evidence="7">
    <location>
        <begin position="151"/>
        <end position="287"/>
    </location>
</feature>
<organism evidence="8 9">
    <name type="scientific">Terrihabitans soli</name>
    <dbReference type="NCBI Taxonomy" id="708113"/>
    <lineage>
        <taxon>Bacteria</taxon>
        <taxon>Pseudomonadati</taxon>
        <taxon>Pseudomonadota</taxon>
        <taxon>Alphaproteobacteria</taxon>
        <taxon>Hyphomicrobiales</taxon>
        <taxon>Terrihabitans</taxon>
    </lineage>
</organism>
<evidence type="ECO:0000259" key="7">
    <source>
        <dbReference type="Pfam" id="PF00892"/>
    </source>
</evidence>
<reference evidence="8 9" key="1">
    <citation type="submission" date="2020-08" db="EMBL/GenBank/DDBJ databases">
        <title>Genome sequence of Rhizobiales bacterium strain IZ6.</title>
        <authorList>
            <person name="Nakai R."/>
            <person name="Naganuma T."/>
        </authorList>
    </citation>
    <scope>NUCLEOTIDE SEQUENCE [LARGE SCALE GENOMIC DNA]</scope>
    <source>
        <strain evidence="8 9">IZ6</strain>
    </source>
</reference>
<keyword evidence="4 6" id="KW-1133">Transmembrane helix</keyword>
<dbReference type="AlphaFoldDB" id="A0A6S6QXB1"/>
<keyword evidence="9" id="KW-1185">Reference proteome</keyword>
<evidence type="ECO:0000256" key="6">
    <source>
        <dbReference type="SAM" id="Phobius"/>
    </source>
</evidence>
<evidence type="ECO:0000256" key="5">
    <source>
        <dbReference type="ARBA" id="ARBA00023136"/>
    </source>
</evidence>
<evidence type="ECO:0000256" key="3">
    <source>
        <dbReference type="ARBA" id="ARBA00022692"/>
    </source>
</evidence>
<proteinExistence type="inferred from homology"/>